<keyword evidence="3" id="KW-1003">Cell membrane</keyword>
<accession>A0ABW3S0V4</accession>
<protein>
    <submittedName>
        <fullName evidence="10">Sec-independent protein translocase protein TatB</fullName>
    </submittedName>
</protein>
<evidence type="ECO:0000256" key="7">
    <source>
        <dbReference type="ARBA" id="ARBA00023010"/>
    </source>
</evidence>
<feature type="compositionally biased region" description="Polar residues" evidence="9">
    <location>
        <begin position="55"/>
        <end position="67"/>
    </location>
</feature>
<keyword evidence="5" id="KW-0653">Protein transport</keyword>
<evidence type="ECO:0000256" key="6">
    <source>
        <dbReference type="ARBA" id="ARBA00022989"/>
    </source>
</evidence>
<keyword evidence="6" id="KW-1133">Transmembrane helix</keyword>
<dbReference type="PRINTS" id="PR01506">
    <property type="entry name" value="TATBPROTEIN"/>
</dbReference>
<evidence type="ECO:0000313" key="11">
    <source>
        <dbReference type="Proteomes" id="UP001597262"/>
    </source>
</evidence>
<keyword evidence="4" id="KW-0812">Transmembrane</keyword>
<comment type="subcellular location">
    <subcellularLocation>
        <location evidence="1">Membrane</location>
        <topology evidence="1">Single-pass membrane protein</topology>
    </subcellularLocation>
</comment>
<keyword evidence="7" id="KW-0811">Translocation</keyword>
<name>A0ABW3S0V4_9BACL</name>
<evidence type="ECO:0000256" key="9">
    <source>
        <dbReference type="SAM" id="MobiDB-lite"/>
    </source>
</evidence>
<reference evidence="11" key="1">
    <citation type="journal article" date="2019" name="Int. J. Syst. Evol. Microbiol.">
        <title>The Global Catalogue of Microorganisms (GCM) 10K type strain sequencing project: providing services to taxonomists for standard genome sequencing and annotation.</title>
        <authorList>
            <consortium name="The Broad Institute Genomics Platform"/>
            <consortium name="The Broad Institute Genome Sequencing Center for Infectious Disease"/>
            <person name="Wu L."/>
            <person name="Ma J."/>
        </authorList>
    </citation>
    <scope>NUCLEOTIDE SEQUENCE [LARGE SCALE GENOMIC DNA]</scope>
    <source>
        <strain evidence="11">CCUG 59189</strain>
    </source>
</reference>
<dbReference type="PANTHER" id="PTHR42982">
    <property type="entry name" value="SEC-INDEPENDENT PROTEIN TRANSLOCASE PROTEIN TATA"/>
    <property type="match status" value="1"/>
</dbReference>
<dbReference type="NCBIfam" id="TIGR01410">
    <property type="entry name" value="tatB"/>
    <property type="match status" value="1"/>
</dbReference>
<dbReference type="NCBIfam" id="NF011430">
    <property type="entry name" value="PRK14861.1"/>
    <property type="match status" value="1"/>
</dbReference>
<dbReference type="Pfam" id="PF02416">
    <property type="entry name" value="TatA_B_E"/>
    <property type="match status" value="1"/>
</dbReference>
<organism evidence="10 11">
    <name type="scientific">Paenibacillus puldeungensis</name>
    <dbReference type="NCBI Taxonomy" id="696536"/>
    <lineage>
        <taxon>Bacteria</taxon>
        <taxon>Bacillati</taxon>
        <taxon>Bacillota</taxon>
        <taxon>Bacilli</taxon>
        <taxon>Bacillales</taxon>
        <taxon>Paenibacillaceae</taxon>
        <taxon>Paenibacillus</taxon>
    </lineage>
</organism>
<dbReference type="Proteomes" id="UP001597262">
    <property type="component" value="Unassembled WGS sequence"/>
</dbReference>
<keyword evidence="8" id="KW-0472">Membrane</keyword>
<dbReference type="Gene3D" id="1.20.5.3310">
    <property type="match status" value="1"/>
</dbReference>
<feature type="compositionally biased region" description="Basic and acidic residues" evidence="9">
    <location>
        <begin position="73"/>
        <end position="83"/>
    </location>
</feature>
<dbReference type="EMBL" id="JBHTLM010000011">
    <property type="protein sequence ID" value="MFD1177776.1"/>
    <property type="molecule type" value="Genomic_DNA"/>
</dbReference>
<gene>
    <name evidence="10" type="primary">tatB</name>
    <name evidence="10" type="ORF">ACFQ3W_15905</name>
</gene>
<dbReference type="InterPro" id="IPR018448">
    <property type="entry name" value="TatB"/>
</dbReference>
<keyword evidence="11" id="KW-1185">Reference proteome</keyword>
<comment type="caution">
    <text evidence="10">The sequence shown here is derived from an EMBL/GenBank/DDBJ whole genome shotgun (WGS) entry which is preliminary data.</text>
</comment>
<evidence type="ECO:0000313" key="10">
    <source>
        <dbReference type="EMBL" id="MFD1177776.1"/>
    </source>
</evidence>
<evidence type="ECO:0000256" key="4">
    <source>
        <dbReference type="ARBA" id="ARBA00022692"/>
    </source>
</evidence>
<evidence type="ECO:0000256" key="3">
    <source>
        <dbReference type="ARBA" id="ARBA00022475"/>
    </source>
</evidence>
<dbReference type="PANTHER" id="PTHR42982:SF1">
    <property type="entry name" value="SEC-INDEPENDENT PROTEIN TRANSLOCASE PROTEIN TATA"/>
    <property type="match status" value="1"/>
</dbReference>
<evidence type="ECO:0000256" key="5">
    <source>
        <dbReference type="ARBA" id="ARBA00022927"/>
    </source>
</evidence>
<keyword evidence="2" id="KW-0813">Transport</keyword>
<feature type="region of interest" description="Disordered" evidence="9">
    <location>
        <begin position="49"/>
        <end position="83"/>
    </location>
</feature>
<sequence>MPRIGMSELLLILAIALIVFGPSRLPSLGRMVGKTVGQIKNYANTITEDLENTKQETPATTDASVQESAADVPAKKDPGSAEM</sequence>
<evidence type="ECO:0000256" key="1">
    <source>
        <dbReference type="ARBA" id="ARBA00004167"/>
    </source>
</evidence>
<evidence type="ECO:0000256" key="8">
    <source>
        <dbReference type="ARBA" id="ARBA00023136"/>
    </source>
</evidence>
<evidence type="ECO:0000256" key="2">
    <source>
        <dbReference type="ARBA" id="ARBA00022448"/>
    </source>
</evidence>
<dbReference type="InterPro" id="IPR003369">
    <property type="entry name" value="TatA/B/E"/>
</dbReference>
<proteinExistence type="predicted"/>
<dbReference type="RefSeq" id="WP_379320220.1">
    <property type="nucleotide sequence ID" value="NZ_JBHTLM010000011.1"/>
</dbReference>